<proteinExistence type="predicted"/>
<protein>
    <submittedName>
        <fullName evidence="1">Uncharacterized protein</fullName>
    </submittedName>
</protein>
<evidence type="ECO:0000313" key="1">
    <source>
        <dbReference type="EMBL" id="KAJ0045366.1"/>
    </source>
</evidence>
<dbReference type="EMBL" id="CM047738">
    <property type="protein sequence ID" value="KAJ0045366.1"/>
    <property type="molecule type" value="Genomic_DNA"/>
</dbReference>
<organism evidence="1 2">
    <name type="scientific">Pistacia integerrima</name>
    <dbReference type="NCBI Taxonomy" id="434235"/>
    <lineage>
        <taxon>Eukaryota</taxon>
        <taxon>Viridiplantae</taxon>
        <taxon>Streptophyta</taxon>
        <taxon>Embryophyta</taxon>
        <taxon>Tracheophyta</taxon>
        <taxon>Spermatophyta</taxon>
        <taxon>Magnoliopsida</taxon>
        <taxon>eudicotyledons</taxon>
        <taxon>Gunneridae</taxon>
        <taxon>Pentapetalae</taxon>
        <taxon>rosids</taxon>
        <taxon>malvids</taxon>
        <taxon>Sapindales</taxon>
        <taxon>Anacardiaceae</taxon>
        <taxon>Pistacia</taxon>
    </lineage>
</organism>
<keyword evidence="2" id="KW-1185">Reference proteome</keyword>
<comment type="caution">
    <text evidence="1">The sequence shown here is derived from an EMBL/GenBank/DDBJ whole genome shotgun (WGS) entry which is preliminary data.</text>
</comment>
<reference evidence="2" key="1">
    <citation type="journal article" date="2023" name="G3 (Bethesda)">
        <title>Genome assembly and association tests identify interacting loci associated with vigor, precocity, and sex in interspecific pistachio rootstocks.</title>
        <authorList>
            <person name="Palmer W."/>
            <person name="Jacygrad E."/>
            <person name="Sagayaradj S."/>
            <person name="Cavanaugh K."/>
            <person name="Han R."/>
            <person name="Bertier L."/>
            <person name="Beede B."/>
            <person name="Kafkas S."/>
            <person name="Golino D."/>
            <person name="Preece J."/>
            <person name="Michelmore R."/>
        </authorList>
    </citation>
    <scope>NUCLEOTIDE SEQUENCE [LARGE SCALE GENOMIC DNA]</scope>
</reference>
<gene>
    <name evidence="1" type="ORF">Pint_05398</name>
</gene>
<accession>A0ACC0Z2G4</accession>
<evidence type="ECO:0000313" key="2">
    <source>
        <dbReference type="Proteomes" id="UP001163603"/>
    </source>
</evidence>
<name>A0ACC0Z2G4_9ROSI</name>
<dbReference type="Proteomes" id="UP001163603">
    <property type="component" value="Chromosome 3"/>
</dbReference>
<sequence length="74" mass="8357">MYNSTYVANYWSKGTTWIGFDDVEAIRAKVSYAKEKKLLGYFVWQVSYDVSWVLSKTAAVSGDKTFLSSGGQQK</sequence>